<organism evidence="1 2">
    <name type="scientific">Candidatus Cryptobacteroides excrementipullorum</name>
    <dbReference type="NCBI Taxonomy" id="2840761"/>
    <lineage>
        <taxon>Bacteria</taxon>
        <taxon>Pseudomonadati</taxon>
        <taxon>Bacteroidota</taxon>
        <taxon>Bacteroidia</taxon>
        <taxon>Bacteroidales</taxon>
        <taxon>Candidatus Cryptobacteroides</taxon>
    </lineage>
</organism>
<protein>
    <recommendedName>
        <fullName evidence="3">LlaJI restriction endonuclease</fullName>
    </recommendedName>
</protein>
<proteinExistence type="predicted"/>
<evidence type="ECO:0008006" key="3">
    <source>
        <dbReference type="Google" id="ProtNLM"/>
    </source>
</evidence>
<reference evidence="1" key="1">
    <citation type="submission" date="2020-10" db="EMBL/GenBank/DDBJ databases">
        <authorList>
            <person name="Gilroy R."/>
        </authorList>
    </citation>
    <scope>NUCLEOTIDE SEQUENCE</scope>
    <source>
        <strain evidence="1">2478</strain>
    </source>
</reference>
<evidence type="ECO:0000313" key="1">
    <source>
        <dbReference type="EMBL" id="MBO8478187.1"/>
    </source>
</evidence>
<name>A0A9D9NLS4_9BACT</name>
<reference evidence="1" key="2">
    <citation type="journal article" date="2021" name="PeerJ">
        <title>Extensive microbial diversity within the chicken gut microbiome revealed by metagenomics and culture.</title>
        <authorList>
            <person name="Gilroy R."/>
            <person name="Ravi A."/>
            <person name="Getino M."/>
            <person name="Pursley I."/>
            <person name="Horton D.L."/>
            <person name="Alikhan N.F."/>
            <person name="Baker D."/>
            <person name="Gharbi K."/>
            <person name="Hall N."/>
            <person name="Watson M."/>
            <person name="Adriaenssens E.M."/>
            <person name="Foster-Nyarko E."/>
            <person name="Jarju S."/>
            <person name="Secka A."/>
            <person name="Antonio M."/>
            <person name="Oren A."/>
            <person name="Chaudhuri R.R."/>
            <person name="La Ragione R."/>
            <person name="Hildebrand F."/>
            <person name="Pallen M.J."/>
        </authorList>
    </citation>
    <scope>NUCLEOTIDE SEQUENCE</scope>
    <source>
        <strain evidence="1">2478</strain>
    </source>
</reference>
<accession>A0A9D9NLS4</accession>
<sequence>MLVYFEGYYYPDKSVFDKIKVEDPDKYVVPVQRDRKGWYVEHIGYLFVSMEGGGEPVFILPKNFLKNDTAHPEEGLTLLGMPGVKPEKVFDSDPEKNILSQRGQETFLPELSLWLFRAMSRYREEREKEKTEIQKDELYYRAPDHGAYDRDFLSTAIHLIDFLSDHRNLFTQISKINNSGRAAVDWSKTIQQHPFIKGGKPYYLDLRIKDKAINIDEELIVLYYSVLRYLKEKFHFRINYGEINYPLKTRSEIQNYLDTGVGKRRMRDMKGKYFRDDLLELWALLDAFFDCNISRDDKDPIKECLVTKQFHKVFERMVDALISNSDKLERLKNQKDGKLVDHLFLYKSLVGSKHTIYYIGDSKYYPDANHAEDVALYKQFTYARNAIQYNIDQYYIHHKKNPDAIRYRDKDTEGYNVTPNFFICPKIEAGNLDFTQHSFAAASWEYEPNRHFEDRLFDRDTLLLREYEINLIFLIAAYGAYEDCWTDSLHKTIREDMIDFLNETYNFFKIEPMDYPVSSQNGLIDKWPFTKVFRRTLEGKAYKEDEDSKDIILAFEKKTETGKKDYKFVHDEIKDYVIGGSIDDPIPLKP</sequence>
<dbReference type="EMBL" id="JADILZ010000041">
    <property type="protein sequence ID" value="MBO8478187.1"/>
    <property type="molecule type" value="Genomic_DNA"/>
</dbReference>
<dbReference type="AlphaFoldDB" id="A0A9D9NLS4"/>
<dbReference type="Proteomes" id="UP000823771">
    <property type="component" value="Unassembled WGS sequence"/>
</dbReference>
<comment type="caution">
    <text evidence="1">The sequence shown here is derived from an EMBL/GenBank/DDBJ whole genome shotgun (WGS) entry which is preliminary data.</text>
</comment>
<evidence type="ECO:0000313" key="2">
    <source>
        <dbReference type="Proteomes" id="UP000823771"/>
    </source>
</evidence>
<gene>
    <name evidence="1" type="ORF">IAB80_04810</name>
</gene>